<evidence type="ECO:0000313" key="4">
    <source>
        <dbReference type="Proteomes" id="UP001156856"/>
    </source>
</evidence>
<keyword evidence="4" id="KW-1185">Reference proteome</keyword>
<reference evidence="2" key="1">
    <citation type="journal article" date="2014" name="Int. J. Syst. Evol. Microbiol.">
        <title>Complete genome of a new Firmicutes species belonging to the dominant human colonic microbiota ('Ruminococcus bicirculans') reveals two chromosomes and a selective capacity to utilize plant glucans.</title>
        <authorList>
            <consortium name="NISC Comparative Sequencing Program"/>
            <person name="Wegmann U."/>
            <person name="Louis P."/>
            <person name="Goesmann A."/>
            <person name="Henrissat B."/>
            <person name="Duncan S.H."/>
            <person name="Flint H.J."/>
        </authorList>
    </citation>
    <scope>NUCLEOTIDE SEQUENCE</scope>
    <source>
        <strain evidence="2">NBRC 107715</strain>
    </source>
</reference>
<dbReference type="Proteomes" id="UP000321960">
    <property type="component" value="Unassembled WGS sequence"/>
</dbReference>
<organism evidence="1 3">
    <name type="scientific">Methylobacterium oxalidis</name>
    <dbReference type="NCBI Taxonomy" id="944322"/>
    <lineage>
        <taxon>Bacteria</taxon>
        <taxon>Pseudomonadati</taxon>
        <taxon>Pseudomonadota</taxon>
        <taxon>Alphaproteobacteria</taxon>
        <taxon>Hyphomicrobiales</taxon>
        <taxon>Methylobacteriaceae</taxon>
        <taxon>Methylobacterium</taxon>
    </lineage>
</organism>
<evidence type="ECO:0000313" key="3">
    <source>
        <dbReference type="Proteomes" id="UP000321960"/>
    </source>
</evidence>
<dbReference type="EMBL" id="BSPK01000064">
    <property type="protein sequence ID" value="GLS65189.1"/>
    <property type="molecule type" value="Genomic_DNA"/>
</dbReference>
<comment type="caution">
    <text evidence="1">The sequence shown here is derived from an EMBL/GenBank/DDBJ whole genome shotgun (WGS) entry which is preliminary data.</text>
</comment>
<dbReference type="EMBL" id="BJZU01000092">
    <property type="protein sequence ID" value="GEP06170.1"/>
    <property type="molecule type" value="Genomic_DNA"/>
</dbReference>
<accession>A0A512J8A7</accession>
<evidence type="ECO:0000313" key="2">
    <source>
        <dbReference type="EMBL" id="GLS65189.1"/>
    </source>
</evidence>
<dbReference type="AlphaFoldDB" id="A0A512J8A7"/>
<sequence>MGLPFDLFKLRRSNPQGFYNKARLSKLTHSVLCLGLHEEHLGQFRFCQELQARLQWIKANCNSDWMAEAVRDSKLRLTGRVFRFADPTEACAFKLMFPIRL</sequence>
<reference evidence="4" key="2">
    <citation type="journal article" date="2019" name="Int. J. Syst. Evol. Microbiol.">
        <title>The Global Catalogue of Microorganisms (GCM) 10K type strain sequencing project: providing services to taxonomists for standard genome sequencing and annotation.</title>
        <authorList>
            <consortium name="The Broad Institute Genomics Platform"/>
            <consortium name="The Broad Institute Genome Sequencing Center for Infectious Disease"/>
            <person name="Wu L."/>
            <person name="Ma J."/>
        </authorList>
    </citation>
    <scope>NUCLEOTIDE SEQUENCE [LARGE SCALE GENOMIC DNA]</scope>
    <source>
        <strain evidence="4">NBRC 107715</strain>
    </source>
</reference>
<protein>
    <submittedName>
        <fullName evidence="1">Uncharacterized protein</fullName>
    </submittedName>
</protein>
<reference evidence="1 3" key="3">
    <citation type="submission" date="2019-07" db="EMBL/GenBank/DDBJ databases">
        <title>Whole genome shotgun sequence of Methylobacterium oxalidis NBRC 107715.</title>
        <authorList>
            <person name="Hosoyama A."/>
            <person name="Uohara A."/>
            <person name="Ohji S."/>
            <person name="Ichikawa N."/>
        </authorList>
    </citation>
    <scope>NUCLEOTIDE SEQUENCE [LARGE SCALE GENOMIC DNA]</scope>
    <source>
        <strain evidence="1 3">NBRC 107715</strain>
    </source>
</reference>
<dbReference type="OrthoDB" id="8025394at2"/>
<evidence type="ECO:0000313" key="1">
    <source>
        <dbReference type="EMBL" id="GEP06170.1"/>
    </source>
</evidence>
<dbReference type="Proteomes" id="UP001156856">
    <property type="component" value="Unassembled WGS sequence"/>
</dbReference>
<gene>
    <name evidence="2" type="ORF">GCM10007888_35710</name>
    <name evidence="1" type="ORF">MOX02_42080</name>
</gene>
<name>A0A512J8A7_9HYPH</name>
<dbReference type="RefSeq" id="WP_147027701.1">
    <property type="nucleotide sequence ID" value="NZ_BJZU01000092.1"/>
</dbReference>
<reference evidence="2" key="4">
    <citation type="submission" date="2023-01" db="EMBL/GenBank/DDBJ databases">
        <title>Draft genome sequence of Methylobacterium oxalidis strain NBRC 107715.</title>
        <authorList>
            <person name="Sun Q."/>
            <person name="Mori K."/>
        </authorList>
    </citation>
    <scope>NUCLEOTIDE SEQUENCE</scope>
    <source>
        <strain evidence="2">NBRC 107715</strain>
    </source>
</reference>
<proteinExistence type="predicted"/>